<dbReference type="AlphaFoldDB" id="A0A915AC00"/>
<evidence type="ECO:0000256" key="1">
    <source>
        <dbReference type="ARBA" id="ARBA00004123"/>
    </source>
</evidence>
<keyword evidence="2" id="KW-0597">Phosphoprotein</keyword>
<protein>
    <submittedName>
        <fullName evidence="6">Claspin</fullName>
    </submittedName>
</protein>
<keyword evidence="5" id="KW-1185">Reference proteome</keyword>
<dbReference type="WBParaSite" id="PgR004_g232_t01">
    <property type="protein sequence ID" value="PgR004_g232_t01"/>
    <property type="gene ID" value="PgR004_g232"/>
</dbReference>
<evidence type="ECO:0000256" key="4">
    <source>
        <dbReference type="SAM" id="MobiDB-lite"/>
    </source>
</evidence>
<evidence type="ECO:0000313" key="5">
    <source>
        <dbReference type="Proteomes" id="UP000887569"/>
    </source>
</evidence>
<dbReference type="Proteomes" id="UP000887569">
    <property type="component" value="Unplaced"/>
</dbReference>
<dbReference type="InterPro" id="IPR024146">
    <property type="entry name" value="Claspin"/>
</dbReference>
<feature type="compositionally biased region" description="Basic and acidic residues" evidence="4">
    <location>
        <begin position="28"/>
        <end position="39"/>
    </location>
</feature>
<sequence length="286" mass="33009">EEEELNSSDDELGIYKRLQQKVSAGIDSDSKRRTQRSEFFDEEASLSGDDVGSDPDEDDEELDEYEAEEGDQDDVPDEETLKLQLQKQWLKQQQDEEDRKLLYWKDQLLEDGDLHMETDRTFRFKLRRETEVTLFGEDEEDNKEGTVKEEENDGEDEEVQKKRIDMIRWKIENKLLDDSLGVFVESGEENSPLMMAGLSAMHKHNSSSSNLSQRSGTDWSRNSLLRHRTSLSVVIDQMTNFSDTSNSSKGLFITSSSKENGTAKRRSQIESLKVKRNKTSVFDVLD</sequence>
<dbReference type="PANTHER" id="PTHR14396:SF10">
    <property type="entry name" value="CLASPIN"/>
    <property type="match status" value="1"/>
</dbReference>
<dbReference type="GO" id="GO:0005634">
    <property type="term" value="C:nucleus"/>
    <property type="evidence" value="ECO:0007669"/>
    <property type="project" value="UniProtKB-SubCell"/>
</dbReference>
<feature type="region of interest" description="Disordered" evidence="4">
    <location>
        <begin position="246"/>
        <end position="268"/>
    </location>
</feature>
<comment type="subcellular location">
    <subcellularLocation>
        <location evidence="1">Nucleus</location>
    </subcellularLocation>
</comment>
<feature type="region of interest" description="Disordered" evidence="4">
    <location>
        <begin position="23"/>
        <end position="77"/>
    </location>
</feature>
<keyword evidence="3" id="KW-0539">Nucleus</keyword>
<reference evidence="6" key="1">
    <citation type="submission" date="2022-11" db="UniProtKB">
        <authorList>
            <consortium name="WormBaseParasite"/>
        </authorList>
    </citation>
    <scope>IDENTIFICATION</scope>
</reference>
<organism evidence="5 6">
    <name type="scientific">Parascaris univalens</name>
    <name type="common">Nematode worm</name>
    <dbReference type="NCBI Taxonomy" id="6257"/>
    <lineage>
        <taxon>Eukaryota</taxon>
        <taxon>Metazoa</taxon>
        <taxon>Ecdysozoa</taxon>
        <taxon>Nematoda</taxon>
        <taxon>Chromadorea</taxon>
        <taxon>Rhabditida</taxon>
        <taxon>Spirurina</taxon>
        <taxon>Ascaridomorpha</taxon>
        <taxon>Ascaridoidea</taxon>
        <taxon>Ascarididae</taxon>
        <taxon>Parascaris</taxon>
    </lineage>
</organism>
<dbReference type="GO" id="GO:0007095">
    <property type="term" value="P:mitotic G2 DNA damage checkpoint signaling"/>
    <property type="evidence" value="ECO:0007669"/>
    <property type="project" value="TreeGrafter"/>
</dbReference>
<feature type="compositionally biased region" description="Acidic residues" evidence="4">
    <location>
        <begin position="51"/>
        <end position="77"/>
    </location>
</feature>
<dbReference type="PANTHER" id="PTHR14396">
    <property type="entry name" value="CLASPIN"/>
    <property type="match status" value="1"/>
</dbReference>
<feature type="region of interest" description="Disordered" evidence="4">
    <location>
        <begin position="139"/>
        <end position="159"/>
    </location>
</feature>
<name>A0A915AC00_PARUN</name>
<feature type="compositionally biased region" description="Polar residues" evidence="4">
    <location>
        <begin position="246"/>
        <end position="260"/>
    </location>
</feature>
<dbReference type="GO" id="GO:0010997">
    <property type="term" value="F:anaphase-promoting complex binding"/>
    <property type="evidence" value="ECO:0007669"/>
    <property type="project" value="TreeGrafter"/>
</dbReference>
<accession>A0A915AC00</accession>
<evidence type="ECO:0000313" key="6">
    <source>
        <dbReference type="WBParaSite" id="PgR004_g232_t01"/>
    </source>
</evidence>
<dbReference type="GO" id="GO:0033314">
    <property type="term" value="P:mitotic DNA replication checkpoint signaling"/>
    <property type="evidence" value="ECO:0007669"/>
    <property type="project" value="TreeGrafter"/>
</dbReference>
<evidence type="ECO:0000256" key="2">
    <source>
        <dbReference type="ARBA" id="ARBA00022553"/>
    </source>
</evidence>
<proteinExistence type="predicted"/>
<evidence type="ECO:0000256" key="3">
    <source>
        <dbReference type="ARBA" id="ARBA00023242"/>
    </source>
</evidence>